<reference evidence="2" key="1">
    <citation type="submission" date="2021-01" db="EMBL/GenBank/DDBJ databases">
        <authorList>
            <person name="Corre E."/>
            <person name="Pelletier E."/>
            <person name="Niang G."/>
            <person name="Scheremetjew M."/>
            <person name="Finn R."/>
            <person name="Kale V."/>
            <person name="Holt S."/>
            <person name="Cochrane G."/>
            <person name="Meng A."/>
            <person name="Brown T."/>
            <person name="Cohen L."/>
        </authorList>
    </citation>
    <scope>NUCLEOTIDE SEQUENCE</scope>
    <source>
        <strain evidence="2">CCMP3328</strain>
    </source>
</reference>
<protein>
    <submittedName>
        <fullName evidence="2">Uncharacterized protein</fullName>
    </submittedName>
</protein>
<accession>A0A7R9ZLN1</accession>
<dbReference type="EMBL" id="HBEF01012091">
    <property type="protein sequence ID" value="CAD8335505.1"/>
    <property type="molecule type" value="Transcribed_RNA"/>
</dbReference>
<proteinExistence type="predicted"/>
<gene>
    <name evidence="2" type="ORF">CAUS1442_LOCUS7610</name>
</gene>
<keyword evidence="1" id="KW-0812">Transmembrane</keyword>
<evidence type="ECO:0000313" key="2">
    <source>
        <dbReference type="EMBL" id="CAD8335505.1"/>
    </source>
</evidence>
<sequence length="106" mass="12023">MANWRNARSSLRQAFIRGMPAETQPFLHGTWSQDGRWRRLAHLDMLQFLQHREMLPLRGDLSSCPFVHVCGSDALVIDFLVNNIVGLFILFAIALAFSACKQLPAI</sequence>
<dbReference type="AlphaFoldDB" id="A0A7R9ZLN1"/>
<feature type="transmembrane region" description="Helical" evidence="1">
    <location>
        <begin position="79"/>
        <end position="100"/>
    </location>
</feature>
<keyword evidence="1" id="KW-0472">Membrane</keyword>
<name>A0A7R9ZLN1_9STRA</name>
<evidence type="ECO:0000256" key="1">
    <source>
        <dbReference type="SAM" id="Phobius"/>
    </source>
</evidence>
<keyword evidence="1" id="KW-1133">Transmembrane helix</keyword>
<organism evidence="2">
    <name type="scientific">Craspedostauros australis</name>
    <dbReference type="NCBI Taxonomy" id="1486917"/>
    <lineage>
        <taxon>Eukaryota</taxon>
        <taxon>Sar</taxon>
        <taxon>Stramenopiles</taxon>
        <taxon>Ochrophyta</taxon>
        <taxon>Bacillariophyta</taxon>
        <taxon>Bacillariophyceae</taxon>
        <taxon>Bacillariophycidae</taxon>
        <taxon>Naviculales</taxon>
        <taxon>Naviculaceae</taxon>
        <taxon>Craspedostauros</taxon>
    </lineage>
</organism>